<comment type="function">
    <text evidence="8">This protein is part of the stalk that links CF(0) to CF(1). It either transmits conformational changes from CF(0) to CF(1) or is implicated in proton conduction.</text>
</comment>
<dbReference type="PRINTS" id="PR00125">
    <property type="entry name" value="ATPASEDELTA"/>
</dbReference>
<keyword evidence="10" id="KW-1185">Reference proteome</keyword>
<keyword evidence="5 8" id="KW-0472">Membrane</keyword>
<dbReference type="Pfam" id="PF00213">
    <property type="entry name" value="OSCP"/>
    <property type="match status" value="1"/>
</dbReference>
<evidence type="ECO:0000256" key="6">
    <source>
        <dbReference type="ARBA" id="ARBA00023196"/>
    </source>
</evidence>
<keyword evidence="6 8" id="KW-0139">CF(1)</keyword>
<dbReference type="NCBIfam" id="NF004402">
    <property type="entry name" value="PRK05758.2-2"/>
    <property type="match status" value="1"/>
</dbReference>
<reference evidence="9 10" key="1">
    <citation type="submission" date="2019-12" db="EMBL/GenBank/DDBJ databases">
        <title>Snethiella sp. nov. sp. isolated from sea sand.</title>
        <authorList>
            <person name="Kim J."/>
            <person name="Jeong S.E."/>
            <person name="Jung H.S."/>
            <person name="Jeon C.O."/>
        </authorList>
    </citation>
    <scope>NUCLEOTIDE SEQUENCE [LARGE SCALE GENOMIC DNA]</scope>
    <source>
        <strain evidence="9 10">DP05</strain>
    </source>
</reference>
<gene>
    <name evidence="8" type="primary">atpH</name>
    <name evidence="9" type="ORF">GQE98_02180</name>
</gene>
<dbReference type="NCBIfam" id="TIGR01145">
    <property type="entry name" value="ATP_synt_delta"/>
    <property type="match status" value="1"/>
</dbReference>
<keyword evidence="8" id="KW-1003">Cell membrane</keyword>
<keyword evidence="2 8" id="KW-0813">Transport</keyword>
<comment type="function">
    <text evidence="8">F(1)F(0) ATP synthase produces ATP from ADP in the presence of a proton or sodium gradient. F-type ATPases consist of two structural domains, F(1) containing the extramembraneous catalytic core and F(0) containing the membrane proton channel, linked together by a central stalk and a peripheral stalk. During catalysis, ATP synthesis in the catalytic domain of F(1) is coupled via a rotary mechanism of the central stalk subunits to proton translocation.</text>
</comment>
<accession>A0A6L8W4J6</accession>
<dbReference type="NCBIfam" id="NF004406">
    <property type="entry name" value="PRK05758.3-2"/>
    <property type="match status" value="1"/>
</dbReference>
<evidence type="ECO:0000256" key="7">
    <source>
        <dbReference type="ARBA" id="ARBA00023310"/>
    </source>
</evidence>
<proteinExistence type="inferred from homology"/>
<evidence type="ECO:0000313" key="10">
    <source>
        <dbReference type="Proteomes" id="UP000476030"/>
    </source>
</evidence>
<dbReference type="Gene3D" id="1.10.520.20">
    <property type="entry name" value="N-terminal domain of the delta subunit of the F1F0-ATP synthase"/>
    <property type="match status" value="1"/>
</dbReference>
<evidence type="ECO:0000256" key="4">
    <source>
        <dbReference type="ARBA" id="ARBA00023065"/>
    </source>
</evidence>
<evidence type="ECO:0000256" key="1">
    <source>
        <dbReference type="ARBA" id="ARBA00004370"/>
    </source>
</evidence>
<dbReference type="InterPro" id="IPR020781">
    <property type="entry name" value="ATPase_OSCP/d_CS"/>
</dbReference>
<evidence type="ECO:0000256" key="5">
    <source>
        <dbReference type="ARBA" id="ARBA00023136"/>
    </source>
</evidence>
<keyword evidence="7 8" id="KW-0066">ATP synthesis</keyword>
<comment type="caution">
    <text evidence="9">The sequence shown here is derived from an EMBL/GenBank/DDBJ whole genome shotgun (WGS) entry which is preliminary data.</text>
</comment>
<dbReference type="PANTHER" id="PTHR11910">
    <property type="entry name" value="ATP SYNTHASE DELTA CHAIN"/>
    <property type="match status" value="1"/>
</dbReference>
<dbReference type="SUPFAM" id="SSF47928">
    <property type="entry name" value="N-terminal domain of the delta subunit of the F1F0-ATP synthase"/>
    <property type="match status" value="1"/>
</dbReference>
<dbReference type="Proteomes" id="UP000476030">
    <property type="component" value="Unassembled WGS sequence"/>
</dbReference>
<dbReference type="GO" id="GO:0005886">
    <property type="term" value="C:plasma membrane"/>
    <property type="evidence" value="ECO:0007669"/>
    <property type="project" value="UniProtKB-SubCell"/>
</dbReference>
<dbReference type="AlphaFoldDB" id="A0A6L8W4J6"/>
<dbReference type="InterPro" id="IPR026015">
    <property type="entry name" value="ATP_synth_OSCP/delta_N_sf"/>
</dbReference>
<name>A0A6L8W4J6_9PROT</name>
<protein>
    <recommendedName>
        <fullName evidence="8">ATP synthase subunit delta</fullName>
    </recommendedName>
    <alternativeName>
        <fullName evidence="8">ATP synthase F(1) sector subunit delta</fullName>
    </alternativeName>
    <alternativeName>
        <fullName evidence="8">F-type ATPase subunit delta</fullName>
        <shortName evidence="8">F-ATPase subunit delta</shortName>
    </alternativeName>
</protein>
<dbReference type="HAMAP" id="MF_01416">
    <property type="entry name" value="ATP_synth_delta_bact"/>
    <property type="match status" value="1"/>
</dbReference>
<dbReference type="RefSeq" id="WP_161313904.1">
    <property type="nucleotide sequence ID" value="NZ_WTUW01000001.1"/>
</dbReference>
<dbReference type="GO" id="GO:0045259">
    <property type="term" value="C:proton-transporting ATP synthase complex"/>
    <property type="evidence" value="ECO:0007669"/>
    <property type="project" value="UniProtKB-KW"/>
</dbReference>
<keyword evidence="3 8" id="KW-0375">Hydrogen ion transport</keyword>
<evidence type="ECO:0000256" key="8">
    <source>
        <dbReference type="HAMAP-Rule" id="MF_01416"/>
    </source>
</evidence>
<comment type="subcellular location">
    <subcellularLocation>
        <location evidence="8">Cell membrane</location>
        <topology evidence="8">Peripheral membrane protein</topology>
    </subcellularLocation>
    <subcellularLocation>
        <location evidence="1">Membrane</location>
    </subcellularLocation>
</comment>
<keyword evidence="4 8" id="KW-0406">Ion transport</keyword>
<dbReference type="InterPro" id="IPR000711">
    <property type="entry name" value="ATPase_OSCP/dsu"/>
</dbReference>
<evidence type="ECO:0000256" key="2">
    <source>
        <dbReference type="ARBA" id="ARBA00022448"/>
    </source>
</evidence>
<evidence type="ECO:0000256" key="3">
    <source>
        <dbReference type="ARBA" id="ARBA00022781"/>
    </source>
</evidence>
<dbReference type="PROSITE" id="PS00389">
    <property type="entry name" value="ATPASE_DELTA"/>
    <property type="match status" value="1"/>
</dbReference>
<dbReference type="EMBL" id="WTUW01000001">
    <property type="protein sequence ID" value="MZR29433.1"/>
    <property type="molecule type" value="Genomic_DNA"/>
</dbReference>
<dbReference type="GO" id="GO:0046933">
    <property type="term" value="F:proton-transporting ATP synthase activity, rotational mechanism"/>
    <property type="evidence" value="ECO:0007669"/>
    <property type="project" value="UniProtKB-UniRule"/>
</dbReference>
<comment type="similarity">
    <text evidence="8">Belongs to the ATPase delta chain family.</text>
</comment>
<evidence type="ECO:0000313" key="9">
    <source>
        <dbReference type="EMBL" id="MZR29433.1"/>
    </source>
</evidence>
<sequence>MSAENITVSGIAGRYATALFDLAVSAKELDAVAADLATIKSMMDENEDLARLVKSPIVSRAEQARAMGAVLEKLGVGDLVRRFIGTVAQNRRLFALPGMIGAYGQLLAAERGEVVARVSSARKLTKSQLNAVSSALKSAIGSDVSLESDVDESLIGGLVIKVGSRMVDNSIRTKLQNLKFAMKGVG</sequence>
<organism evidence="9 10">
    <name type="scientific">Sneathiella litorea</name>
    <dbReference type="NCBI Taxonomy" id="2606216"/>
    <lineage>
        <taxon>Bacteria</taxon>
        <taxon>Pseudomonadati</taxon>
        <taxon>Pseudomonadota</taxon>
        <taxon>Alphaproteobacteria</taxon>
        <taxon>Sneathiellales</taxon>
        <taxon>Sneathiellaceae</taxon>
        <taxon>Sneathiella</taxon>
    </lineage>
</organism>